<proteinExistence type="predicted"/>
<dbReference type="EMBL" id="BAABAE010000001">
    <property type="protein sequence ID" value="GAA3728248.1"/>
    <property type="molecule type" value="Genomic_DNA"/>
</dbReference>
<dbReference type="Pfam" id="PF13349">
    <property type="entry name" value="DUF4097"/>
    <property type="match status" value="1"/>
</dbReference>
<protein>
    <recommendedName>
        <fullName evidence="1">DUF4097 domain-containing protein</fullName>
    </recommendedName>
</protein>
<reference evidence="3" key="1">
    <citation type="journal article" date="2019" name="Int. J. Syst. Evol. Microbiol.">
        <title>The Global Catalogue of Microorganisms (GCM) 10K type strain sequencing project: providing services to taxonomists for standard genome sequencing and annotation.</title>
        <authorList>
            <consortium name="The Broad Institute Genomics Platform"/>
            <consortium name="The Broad Institute Genome Sequencing Center for Infectious Disease"/>
            <person name="Wu L."/>
            <person name="Ma J."/>
        </authorList>
    </citation>
    <scope>NUCLEOTIDE SEQUENCE [LARGE SCALE GENOMIC DNA]</scope>
    <source>
        <strain evidence="3">JCM 16949</strain>
    </source>
</reference>
<name>A0ABP7F2G0_9MICO</name>
<dbReference type="Proteomes" id="UP001501004">
    <property type="component" value="Unassembled WGS sequence"/>
</dbReference>
<gene>
    <name evidence="2" type="ORF">GCM10022239_01300</name>
</gene>
<sequence>MATEKWLIDGEKIIDIDMVRNLKVALIGGQVDIVGHDEPGARVEVHSVSRKPLKVSIDGDTLEIDHPQLSWDNFLDVFSSFKGNAKADVSIMVPRDVALKFGVVSANGLVSGLTEDARISTVSGDIVVDNVYGDLDLGSVSGEISVRNHYGNITSKSVSGDVTASGEIMKFSSNSVSGDVFLDVTGTPDEASVKTVSGDVTVRLEAGVPAQYRINTVSGKLQLDDSEITGIRGQYTGKYGELHGRWLEFSATTVSGDVAVLHSGSAGGGGR</sequence>
<evidence type="ECO:0000313" key="2">
    <source>
        <dbReference type="EMBL" id="GAA3728248.1"/>
    </source>
</evidence>
<accession>A0ABP7F2G0</accession>
<evidence type="ECO:0000259" key="1">
    <source>
        <dbReference type="Pfam" id="PF13349"/>
    </source>
</evidence>
<keyword evidence="3" id="KW-1185">Reference proteome</keyword>
<feature type="domain" description="DUF4097" evidence="1">
    <location>
        <begin position="35"/>
        <end position="260"/>
    </location>
</feature>
<dbReference type="RefSeq" id="WP_344752695.1">
    <property type="nucleotide sequence ID" value="NZ_BAABAE010000001.1"/>
</dbReference>
<dbReference type="InterPro" id="IPR025164">
    <property type="entry name" value="Toastrack_DUF4097"/>
</dbReference>
<comment type="caution">
    <text evidence="2">The sequence shown here is derived from an EMBL/GenBank/DDBJ whole genome shotgun (WGS) entry which is preliminary data.</text>
</comment>
<evidence type="ECO:0000313" key="3">
    <source>
        <dbReference type="Proteomes" id="UP001501004"/>
    </source>
</evidence>
<organism evidence="2 3">
    <name type="scientific">Leifsonella bigeumensis</name>
    <dbReference type="NCBI Taxonomy" id="433643"/>
    <lineage>
        <taxon>Bacteria</taxon>
        <taxon>Bacillati</taxon>
        <taxon>Actinomycetota</taxon>
        <taxon>Actinomycetes</taxon>
        <taxon>Micrococcales</taxon>
        <taxon>Microbacteriaceae</taxon>
        <taxon>Leifsonella</taxon>
    </lineage>
</organism>